<organism evidence="1 2">
    <name type="scientific">Sphingobacterium paludis</name>
    <dbReference type="NCBI Taxonomy" id="1476465"/>
    <lineage>
        <taxon>Bacteria</taxon>
        <taxon>Pseudomonadati</taxon>
        <taxon>Bacteroidota</taxon>
        <taxon>Sphingobacteriia</taxon>
        <taxon>Sphingobacteriales</taxon>
        <taxon>Sphingobacteriaceae</taxon>
        <taxon>Sphingobacterium</taxon>
    </lineage>
</organism>
<gene>
    <name evidence="1" type="ORF">B0I21_101525</name>
</gene>
<dbReference type="Proteomes" id="UP000294752">
    <property type="component" value="Unassembled WGS sequence"/>
</dbReference>
<comment type="caution">
    <text evidence="1">The sequence shown here is derived from an EMBL/GenBank/DDBJ whole genome shotgun (WGS) entry which is preliminary data.</text>
</comment>
<evidence type="ECO:0000313" key="1">
    <source>
        <dbReference type="EMBL" id="TDS17654.1"/>
    </source>
</evidence>
<evidence type="ECO:0000313" key="2">
    <source>
        <dbReference type="Proteomes" id="UP000294752"/>
    </source>
</evidence>
<dbReference type="AlphaFoldDB" id="A0A4R7DCK0"/>
<reference evidence="1 2" key="1">
    <citation type="submission" date="2019-03" db="EMBL/GenBank/DDBJ databases">
        <title>Genomic Encyclopedia of Type Strains, Phase III (KMG-III): the genomes of soil and plant-associated and newly described type strains.</title>
        <authorList>
            <person name="Whitman W."/>
        </authorList>
    </citation>
    <scope>NUCLEOTIDE SEQUENCE [LARGE SCALE GENOMIC DNA]</scope>
    <source>
        <strain evidence="1 2">CGMCC 1.12801</strain>
    </source>
</reference>
<keyword evidence="2" id="KW-1185">Reference proteome</keyword>
<proteinExistence type="predicted"/>
<protein>
    <submittedName>
        <fullName evidence="1">Uncharacterized protein</fullName>
    </submittedName>
</protein>
<dbReference type="EMBL" id="SNZV01000001">
    <property type="protein sequence ID" value="TDS17654.1"/>
    <property type="molecule type" value="Genomic_DNA"/>
</dbReference>
<sequence>MVLSTDNRNYNIVIKYISKEFGIKESKLGAYTSLSD</sequence>
<name>A0A4R7DCK0_9SPHI</name>
<accession>A0A4R7DCK0</accession>